<proteinExistence type="predicted"/>
<protein>
    <submittedName>
        <fullName evidence="1">Uncharacterized protein</fullName>
    </submittedName>
</protein>
<evidence type="ECO:0000313" key="1">
    <source>
        <dbReference type="EMBL" id="CAE0487431.1"/>
    </source>
</evidence>
<name>A0A7S3QN86_DUNTE</name>
<sequence>MTLQVDACAYTCDCFWQMHNQQAGAHVTSATMLDRVVFLSFGQGPEVMHTMGLDTPAFTPAYILPSLVDLDTLVFTPAYILPSLTDLDTTAFAPAYILQPPHRLPCAWDMLLFGLSATSPHQHALL</sequence>
<gene>
    <name evidence="1" type="ORF">DTER00134_LOCUS2477</name>
</gene>
<dbReference type="AlphaFoldDB" id="A0A7S3QN86"/>
<reference evidence="1" key="1">
    <citation type="submission" date="2021-01" db="EMBL/GenBank/DDBJ databases">
        <authorList>
            <person name="Corre E."/>
            <person name="Pelletier E."/>
            <person name="Niang G."/>
            <person name="Scheremetjew M."/>
            <person name="Finn R."/>
            <person name="Kale V."/>
            <person name="Holt S."/>
            <person name="Cochrane G."/>
            <person name="Meng A."/>
            <person name="Brown T."/>
            <person name="Cohen L."/>
        </authorList>
    </citation>
    <scope>NUCLEOTIDE SEQUENCE</scope>
    <source>
        <strain evidence="1">CCMP1320</strain>
    </source>
</reference>
<dbReference type="EMBL" id="HBIP01005016">
    <property type="protein sequence ID" value="CAE0487431.1"/>
    <property type="molecule type" value="Transcribed_RNA"/>
</dbReference>
<accession>A0A7S3QN86</accession>
<organism evidence="1">
    <name type="scientific">Dunaliella tertiolecta</name>
    <name type="common">Green alga</name>
    <dbReference type="NCBI Taxonomy" id="3047"/>
    <lineage>
        <taxon>Eukaryota</taxon>
        <taxon>Viridiplantae</taxon>
        <taxon>Chlorophyta</taxon>
        <taxon>core chlorophytes</taxon>
        <taxon>Chlorophyceae</taxon>
        <taxon>CS clade</taxon>
        <taxon>Chlamydomonadales</taxon>
        <taxon>Dunaliellaceae</taxon>
        <taxon>Dunaliella</taxon>
    </lineage>
</organism>